<reference evidence="3" key="1">
    <citation type="submission" date="2016-11" db="UniProtKB">
        <authorList>
            <consortium name="WormBaseParasite"/>
        </authorList>
    </citation>
    <scope>IDENTIFICATION</scope>
</reference>
<dbReference type="Proteomes" id="UP000095281">
    <property type="component" value="Unplaced"/>
</dbReference>
<organism evidence="2 3">
    <name type="scientific">Meloidogyne hapla</name>
    <name type="common">Root-knot nematode worm</name>
    <dbReference type="NCBI Taxonomy" id="6305"/>
    <lineage>
        <taxon>Eukaryota</taxon>
        <taxon>Metazoa</taxon>
        <taxon>Ecdysozoa</taxon>
        <taxon>Nematoda</taxon>
        <taxon>Chromadorea</taxon>
        <taxon>Rhabditida</taxon>
        <taxon>Tylenchina</taxon>
        <taxon>Tylenchomorpha</taxon>
        <taxon>Tylenchoidea</taxon>
        <taxon>Meloidogynidae</taxon>
        <taxon>Meloidogyninae</taxon>
        <taxon>Meloidogyne</taxon>
    </lineage>
</organism>
<accession>A0A1I8BYN6</accession>
<feature type="region of interest" description="Disordered" evidence="1">
    <location>
        <begin position="112"/>
        <end position="139"/>
    </location>
</feature>
<evidence type="ECO:0000313" key="2">
    <source>
        <dbReference type="Proteomes" id="UP000095281"/>
    </source>
</evidence>
<evidence type="ECO:0000256" key="1">
    <source>
        <dbReference type="SAM" id="MobiDB-lite"/>
    </source>
</evidence>
<feature type="compositionally biased region" description="Low complexity" evidence="1">
    <location>
        <begin position="66"/>
        <end position="81"/>
    </location>
</feature>
<name>A0A1I8BYN6_MELHA</name>
<feature type="region of interest" description="Disordered" evidence="1">
    <location>
        <begin position="56"/>
        <end position="81"/>
    </location>
</feature>
<protein>
    <submittedName>
        <fullName evidence="3">Uncharacterized protein</fullName>
    </submittedName>
</protein>
<dbReference type="WBParaSite" id="MhA1_Contig802.frz3.gene3">
    <property type="protein sequence ID" value="MhA1_Contig802.frz3.gene3"/>
    <property type="gene ID" value="MhA1_Contig802.frz3.gene3"/>
</dbReference>
<sequence>MGNLRQSFARMRGKKNFTDQKTNDCRSISNSLSQDEILSNQECGYTNVRFTKIQRSIPPTKIERMSTSSSSGFSPISSHSNISTNKNNLNYSRLRAPSLGVSGSIIARRNSSNKSETLNNGKKNLGENSSVDTKGCLLM</sequence>
<keyword evidence="2" id="KW-1185">Reference proteome</keyword>
<dbReference type="AlphaFoldDB" id="A0A1I8BYN6"/>
<feature type="compositionally biased region" description="Polar residues" evidence="1">
    <location>
        <begin position="112"/>
        <end position="132"/>
    </location>
</feature>
<proteinExistence type="predicted"/>
<feature type="region of interest" description="Disordered" evidence="1">
    <location>
        <begin position="1"/>
        <end position="24"/>
    </location>
</feature>
<evidence type="ECO:0000313" key="3">
    <source>
        <dbReference type="WBParaSite" id="MhA1_Contig802.frz3.gene3"/>
    </source>
</evidence>